<dbReference type="SMART" id="SM01188">
    <property type="entry name" value="ELK"/>
    <property type="match status" value="1"/>
</dbReference>
<dbReference type="EMBL" id="LR743602">
    <property type="protein sequence ID" value="CAA2632218.1"/>
    <property type="molecule type" value="Genomic_DNA"/>
</dbReference>
<dbReference type="PROSITE" id="PS50071">
    <property type="entry name" value="HOMEOBOX_2"/>
    <property type="match status" value="1"/>
</dbReference>
<evidence type="ECO:0000259" key="8">
    <source>
        <dbReference type="PROSITE" id="PS50071"/>
    </source>
</evidence>
<dbReference type="GO" id="GO:0005634">
    <property type="term" value="C:nucleus"/>
    <property type="evidence" value="ECO:0007669"/>
    <property type="project" value="UniProtKB-SubCell"/>
</dbReference>
<accession>A0A7I8JMR7</accession>
<evidence type="ECO:0000256" key="5">
    <source>
        <dbReference type="PROSITE-ProRule" id="PRU00108"/>
    </source>
</evidence>
<dbReference type="InterPro" id="IPR009057">
    <property type="entry name" value="Homeodomain-like_sf"/>
</dbReference>
<gene>
    <name evidence="10" type="ORF">SI7747_15017852</name>
    <name evidence="11" type="ORF">SI8410_15019221</name>
</gene>
<reference evidence="10" key="1">
    <citation type="submission" date="2019-12" db="EMBL/GenBank/DDBJ databases">
        <authorList>
            <person name="Scholz U."/>
            <person name="Mascher M."/>
            <person name="Fiebig A."/>
        </authorList>
    </citation>
    <scope>NUCLEOTIDE SEQUENCE</scope>
</reference>
<dbReference type="PROSITE" id="PS51213">
    <property type="entry name" value="ELK"/>
    <property type="match status" value="1"/>
</dbReference>
<protein>
    <submittedName>
        <fullName evidence="10">Uncharacterized protein</fullName>
    </submittedName>
</protein>
<evidence type="ECO:0000256" key="3">
    <source>
        <dbReference type="ARBA" id="ARBA00023155"/>
    </source>
</evidence>
<dbReference type="EMBL" id="LR746278">
    <property type="protein sequence ID" value="CAA7408543.1"/>
    <property type="molecule type" value="Genomic_DNA"/>
</dbReference>
<dbReference type="OrthoDB" id="10056939at2759"/>
<dbReference type="InterPro" id="IPR005539">
    <property type="entry name" value="ELK_dom"/>
</dbReference>
<dbReference type="AlphaFoldDB" id="A0A7I8JMR7"/>
<dbReference type="Pfam" id="PF03789">
    <property type="entry name" value="ELK"/>
    <property type="match status" value="1"/>
</dbReference>
<keyword evidence="12" id="KW-1185">Reference proteome</keyword>
<keyword evidence="3 5" id="KW-0371">Homeobox</keyword>
<dbReference type="SUPFAM" id="SSF46689">
    <property type="entry name" value="Homeodomain-like"/>
    <property type="match status" value="1"/>
</dbReference>
<dbReference type="InterPro" id="IPR017970">
    <property type="entry name" value="Homeobox_CS"/>
</dbReference>
<feature type="DNA-binding region" description="Homeobox; TALE-type" evidence="5">
    <location>
        <begin position="234"/>
        <end position="297"/>
    </location>
</feature>
<proteinExistence type="inferred from homology"/>
<feature type="domain" description="ELK" evidence="9">
    <location>
        <begin position="213"/>
        <end position="233"/>
    </location>
</feature>
<organism evidence="10">
    <name type="scientific">Spirodela intermedia</name>
    <name type="common">Intermediate duckweed</name>
    <dbReference type="NCBI Taxonomy" id="51605"/>
    <lineage>
        <taxon>Eukaryota</taxon>
        <taxon>Viridiplantae</taxon>
        <taxon>Streptophyta</taxon>
        <taxon>Embryophyta</taxon>
        <taxon>Tracheophyta</taxon>
        <taxon>Spermatophyta</taxon>
        <taxon>Magnoliopsida</taxon>
        <taxon>Liliopsida</taxon>
        <taxon>Araceae</taxon>
        <taxon>Lemnoideae</taxon>
        <taxon>Spirodela</taxon>
    </lineage>
</organism>
<evidence type="ECO:0000313" key="11">
    <source>
        <dbReference type="EMBL" id="CAA7408543.1"/>
    </source>
</evidence>
<dbReference type="Pfam" id="PF03790">
    <property type="entry name" value="KNOX1"/>
    <property type="match status" value="1"/>
</dbReference>
<dbReference type="PROSITE" id="PS00027">
    <property type="entry name" value="HOMEOBOX_1"/>
    <property type="match status" value="1"/>
</dbReference>
<dbReference type="InterPro" id="IPR008422">
    <property type="entry name" value="KN_HD"/>
</dbReference>
<evidence type="ECO:0000256" key="1">
    <source>
        <dbReference type="ARBA" id="ARBA00004123"/>
    </source>
</evidence>
<dbReference type="GO" id="GO:0003677">
    <property type="term" value="F:DNA binding"/>
    <property type="evidence" value="ECO:0007669"/>
    <property type="project" value="UniProtKB-UniRule"/>
</dbReference>
<evidence type="ECO:0000256" key="7">
    <source>
        <dbReference type="SAM" id="MobiDB-lite"/>
    </source>
</evidence>
<keyword evidence="4 5" id="KW-0539">Nucleus</keyword>
<dbReference type="CDD" id="cd00086">
    <property type="entry name" value="homeodomain"/>
    <property type="match status" value="1"/>
</dbReference>
<dbReference type="InterPro" id="IPR001356">
    <property type="entry name" value="HD"/>
</dbReference>
<dbReference type="Pfam" id="PF03791">
    <property type="entry name" value="KNOX2"/>
    <property type="match status" value="1"/>
</dbReference>
<dbReference type="FunFam" id="1.10.10.60:FF:000076">
    <property type="entry name" value="Homeobox protein knotted-1-like 2"/>
    <property type="match status" value="1"/>
</dbReference>
<keyword evidence="2 5" id="KW-0238">DNA-binding</keyword>
<dbReference type="SMART" id="SM01255">
    <property type="entry name" value="KNOX1"/>
    <property type="match status" value="1"/>
</dbReference>
<evidence type="ECO:0000313" key="10">
    <source>
        <dbReference type="EMBL" id="CAA2632218.1"/>
    </source>
</evidence>
<evidence type="ECO:0000256" key="4">
    <source>
        <dbReference type="ARBA" id="ARBA00023242"/>
    </source>
</evidence>
<evidence type="ECO:0000313" key="12">
    <source>
        <dbReference type="Proteomes" id="UP000663760"/>
    </source>
</evidence>
<feature type="region of interest" description="Disordered" evidence="7">
    <location>
        <begin position="187"/>
        <end position="213"/>
    </location>
</feature>
<name>A0A7I8JMR7_SPIIN</name>
<dbReference type="Gene3D" id="1.10.10.60">
    <property type="entry name" value="Homeodomain-like"/>
    <property type="match status" value="1"/>
</dbReference>
<evidence type="ECO:0000259" key="9">
    <source>
        <dbReference type="PROSITE" id="PS51213"/>
    </source>
</evidence>
<dbReference type="Proteomes" id="UP000663760">
    <property type="component" value="Chromosome 15"/>
</dbReference>
<evidence type="ECO:0000256" key="2">
    <source>
        <dbReference type="ARBA" id="ARBA00023125"/>
    </source>
</evidence>
<dbReference type="InterPro" id="IPR005541">
    <property type="entry name" value="KNOX2"/>
</dbReference>
<dbReference type="InterPro" id="IPR005540">
    <property type="entry name" value="KNOX1"/>
</dbReference>
<comment type="subcellular location">
    <subcellularLocation>
        <location evidence="1 5">Nucleus</location>
    </subcellularLocation>
</comment>
<evidence type="ECO:0000256" key="6">
    <source>
        <dbReference type="PROSITE-ProRule" id="PRU00559"/>
    </source>
</evidence>
<dbReference type="PANTHER" id="PTHR11850">
    <property type="entry name" value="HOMEOBOX PROTEIN TRANSCRIPTION FACTORS"/>
    <property type="match status" value="1"/>
</dbReference>
<sequence>MEEMYGLHHHLGFHDHPAAAVVDDLQSLISRIPGLTAREQMLSSCTDNTTAATEASIAVGGGGGAPSAGAESVSTSSSIKAMIASHPRYPRLLEAYIDCQKVGAPPEIASLLEDIRRDNDVFKRGAASVLLGTDPELDEFMEMYCEVLMKYKSDLARPFDEATTFLNSMKLQLSDICKGSSLVSDEAAGSSEDEFGGGDMDAQESQSRNEDRDLKDELLRKYGGYLSGLKQEFSKKKKKGKLPKEARQTLLDWWTIHYKWPYPTEADKIALAETTGLNQKQINNWFINQRKRHWKPSENMQFAVMDNLSAAPFYLDN</sequence>
<feature type="domain" description="Homeobox" evidence="8">
    <location>
        <begin position="233"/>
        <end position="296"/>
    </location>
</feature>
<dbReference type="GO" id="GO:0000981">
    <property type="term" value="F:DNA-binding transcription factor activity, RNA polymerase II-specific"/>
    <property type="evidence" value="ECO:0007669"/>
    <property type="project" value="InterPro"/>
</dbReference>
<dbReference type="SMART" id="SM01256">
    <property type="entry name" value="KNOX2"/>
    <property type="match status" value="1"/>
</dbReference>
<dbReference type="SMART" id="SM00389">
    <property type="entry name" value="HOX"/>
    <property type="match status" value="1"/>
</dbReference>
<dbReference type="InterPro" id="IPR050224">
    <property type="entry name" value="TALE_homeobox"/>
</dbReference>
<comment type="similarity">
    <text evidence="6">Belongs to the TALE/KNOX homeobox family.</text>
</comment>
<dbReference type="Pfam" id="PF05920">
    <property type="entry name" value="Homeobox_KN"/>
    <property type="match status" value="1"/>
</dbReference>